<name>A0A2A9NAM6_9AGAR</name>
<keyword evidence="8" id="KW-1185">Reference proteome</keyword>
<feature type="compositionally biased region" description="Acidic residues" evidence="5">
    <location>
        <begin position="785"/>
        <end position="798"/>
    </location>
</feature>
<feature type="region of interest" description="Disordered" evidence="5">
    <location>
        <begin position="946"/>
        <end position="972"/>
    </location>
</feature>
<keyword evidence="4" id="KW-0539">Nucleus</keyword>
<dbReference type="STRING" id="703135.A0A2A9NAM6"/>
<feature type="compositionally biased region" description="Polar residues" evidence="5">
    <location>
        <begin position="34"/>
        <end position="47"/>
    </location>
</feature>
<feature type="compositionally biased region" description="Low complexity" evidence="5">
    <location>
        <begin position="201"/>
        <end position="214"/>
    </location>
</feature>
<feature type="region of interest" description="Disordered" evidence="5">
    <location>
        <begin position="1"/>
        <end position="270"/>
    </location>
</feature>
<evidence type="ECO:0000256" key="1">
    <source>
        <dbReference type="ARBA" id="ARBA00004123"/>
    </source>
</evidence>
<feature type="compositionally biased region" description="Basic and acidic residues" evidence="5">
    <location>
        <begin position="947"/>
        <end position="958"/>
    </location>
</feature>
<feature type="compositionally biased region" description="Low complexity" evidence="5">
    <location>
        <begin position="1189"/>
        <end position="1200"/>
    </location>
</feature>
<accession>A0A2A9NAM6</accession>
<dbReference type="OrthoDB" id="298344at2759"/>
<evidence type="ECO:0000256" key="5">
    <source>
        <dbReference type="SAM" id="MobiDB-lite"/>
    </source>
</evidence>
<protein>
    <recommendedName>
        <fullName evidence="6">Zinc-finger domain-containing protein</fullName>
    </recommendedName>
</protein>
<feature type="compositionally biased region" description="Basic residues" evidence="5">
    <location>
        <begin position="161"/>
        <end position="174"/>
    </location>
</feature>
<feature type="region of interest" description="Disordered" evidence="5">
    <location>
        <begin position="1156"/>
        <end position="1200"/>
    </location>
</feature>
<evidence type="ECO:0000313" key="7">
    <source>
        <dbReference type="EMBL" id="PFH47689.1"/>
    </source>
</evidence>
<feature type="region of interest" description="Disordered" evidence="5">
    <location>
        <begin position="568"/>
        <end position="597"/>
    </location>
</feature>
<comment type="subcellular location">
    <subcellularLocation>
        <location evidence="1">Nucleus</location>
    </subcellularLocation>
</comment>
<feature type="region of interest" description="Disordered" evidence="5">
    <location>
        <begin position="783"/>
        <end position="813"/>
    </location>
</feature>
<feature type="compositionally biased region" description="Polar residues" evidence="5">
    <location>
        <begin position="535"/>
        <end position="545"/>
    </location>
</feature>
<gene>
    <name evidence="7" type="ORF">AMATHDRAFT_67128</name>
</gene>
<organism evidence="7 8">
    <name type="scientific">Amanita thiersii Skay4041</name>
    <dbReference type="NCBI Taxonomy" id="703135"/>
    <lineage>
        <taxon>Eukaryota</taxon>
        <taxon>Fungi</taxon>
        <taxon>Dikarya</taxon>
        <taxon>Basidiomycota</taxon>
        <taxon>Agaricomycotina</taxon>
        <taxon>Agaricomycetes</taxon>
        <taxon>Agaricomycetidae</taxon>
        <taxon>Agaricales</taxon>
        <taxon>Pluteineae</taxon>
        <taxon>Amanitaceae</taxon>
        <taxon>Amanita</taxon>
    </lineage>
</organism>
<dbReference type="Proteomes" id="UP000242287">
    <property type="component" value="Unassembled WGS sequence"/>
</dbReference>
<feature type="compositionally biased region" description="Polar residues" evidence="5">
    <location>
        <begin position="186"/>
        <end position="200"/>
    </location>
</feature>
<feature type="region of interest" description="Disordered" evidence="5">
    <location>
        <begin position="516"/>
        <end position="554"/>
    </location>
</feature>
<dbReference type="Pfam" id="PF10497">
    <property type="entry name" value="zf-4CXXC_R1"/>
    <property type="match status" value="1"/>
</dbReference>
<dbReference type="AlphaFoldDB" id="A0A2A9NAM6"/>
<evidence type="ECO:0000259" key="6">
    <source>
        <dbReference type="Pfam" id="PF10497"/>
    </source>
</evidence>
<feature type="domain" description="Zinc-finger" evidence="6">
    <location>
        <begin position="680"/>
        <end position="745"/>
    </location>
</feature>
<keyword evidence="2" id="KW-0805">Transcription regulation</keyword>
<dbReference type="EMBL" id="KZ302097">
    <property type="protein sequence ID" value="PFH47689.1"/>
    <property type="molecule type" value="Genomic_DNA"/>
</dbReference>
<proteinExistence type="predicted"/>
<feature type="compositionally biased region" description="Basic and acidic residues" evidence="5">
    <location>
        <begin position="1156"/>
        <end position="1175"/>
    </location>
</feature>
<evidence type="ECO:0000256" key="3">
    <source>
        <dbReference type="ARBA" id="ARBA00023163"/>
    </source>
</evidence>
<reference evidence="7 8" key="1">
    <citation type="submission" date="2014-02" db="EMBL/GenBank/DDBJ databases">
        <title>Transposable element dynamics among asymbiotic and ectomycorrhizal Amanita fungi.</title>
        <authorList>
            <consortium name="DOE Joint Genome Institute"/>
            <person name="Hess J."/>
            <person name="Skrede I."/>
            <person name="Wolfe B."/>
            <person name="LaButti K."/>
            <person name="Ohm R.A."/>
            <person name="Grigoriev I.V."/>
            <person name="Pringle A."/>
        </authorList>
    </citation>
    <scope>NUCLEOTIDE SEQUENCE [LARGE SCALE GENOMIC DNA]</scope>
    <source>
        <strain evidence="7 8">SKay4041</strain>
    </source>
</reference>
<dbReference type="InterPro" id="IPR018866">
    <property type="entry name" value="Znf-4CXXC_R1"/>
</dbReference>
<evidence type="ECO:0000313" key="8">
    <source>
        <dbReference type="Proteomes" id="UP000242287"/>
    </source>
</evidence>
<feature type="compositionally biased region" description="Basic and acidic residues" evidence="5">
    <location>
        <begin position="907"/>
        <end position="924"/>
    </location>
</feature>
<keyword evidence="3" id="KW-0804">Transcription</keyword>
<feature type="region of interest" description="Disordered" evidence="5">
    <location>
        <begin position="907"/>
        <end position="928"/>
    </location>
</feature>
<dbReference type="GO" id="GO:0005634">
    <property type="term" value="C:nucleus"/>
    <property type="evidence" value="ECO:0007669"/>
    <property type="project" value="UniProtKB-SubCell"/>
</dbReference>
<feature type="region of interest" description="Disordered" evidence="5">
    <location>
        <begin position="302"/>
        <end position="334"/>
    </location>
</feature>
<evidence type="ECO:0000256" key="2">
    <source>
        <dbReference type="ARBA" id="ARBA00023015"/>
    </source>
</evidence>
<evidence type="ECO:0000256" key="4">
    <source>
        <dbReference type="ARBA" id="ARBA00023242"/>
    </source>
</evidence>
<sequence>MRVLSYVSIPPMPSTSSRDEYRSLLPSIGEHSPTKWTSTLMKSTKQPKAQARTDKTVTTTPKRKKKQPISDTDDDVPLSRLHQDTAQVNGQHSGLKKKRSSLRSPDSQVGSKRKHKKVLSGVGDETVGSDMQKAKKSRVAKGTPGKQGEQTTSNSPIEKPKRGRKPGIKSKLKVLSHDGESGRPTKANQERPNGISTMKQSGKADSSPSKSGSSRTLGEVGSEPSMAASMSKPGAEPISANSETDSYMQCIPSKEKPDPNPSNLDDNEESSPIRMRTLPLFPYPTPVTEGGLEGGDAAVDDSGIPLSPSAKALGKRKAVSPQPSGPMFTVPTTPPRLSVHTVNGDELGRSDTDGVLHMEQFLNDLGTSPCLSLTQSSSQQQLVGNSPDNSQHIATFAISGIHGRVAANDYDLDSLSRRALMSIDNDPFLSGAGEMQMMNDADPLLPYQWAPMQYETGDLYNELLNDNVTTTNGVIDSFLLRGQDDHDMFSQAEQGILSLSHPISPRSNTHDALIEEPSCSHSLTRSPPARDDFQPSYSRSLSPSTRGRRRLVRPHHLEDMVNIADLDLSASSTSSDETGVGNVSEAGSESRRSPPTAIATTVTPASTLVNGQPRRGPRIVSAKELAKIQKQKALERQRKEALAKEALAKEDSPASLVSVPVKKGPPHKPRPSKYPLITEHTFCHQCRRRTFYLKMDCACGKSYCVRCLDLRYESGSFDFSAPNFLCPACEDKCSCDVCTKKRGEVYVSLRKHAPVPHSDRATELSLRPRRPKTVKKPSYFRLSSDEDEDFGDDEEEGDSMVLPKKPLKEKPRKTGTTIRIRVDVPFPPTPIFGAVGSYWGTVYSFSGEKIATAYVGEGNENVIVSCPLETLMVASGITPKKRRVFVGKWHDSWGYVSQKKRMRWLVPEEEKSENERSANGGERKKAGKPRRYVGIREMLFKRIVMPKPEDTKQVDKPKPPAAAPDAAGNKNADRSIHWSLSLSPLSSLSSLPDSEPEHGLDVIPAKADEVTGAETGGPLLDPLPLPCENTLELMEVEIRIEEGVRSPSLMLPEIGNDDKGDPVLDVNGKSVGGGGGGGDGGTQQVQLDSVDIVQDQDESDVRGMQNGVEDDEMQESIDGGDKIMVQVSVSVGSNSENSRPSLGNVGEEIEGDELKCQARKGDNSKEIGAELRTAGESDMNDTGDKQEQGDGSQGAQDGDCVDVGAATVGFSVAGGGGGPGHTRPLCDDDVLRAIVLGLSACGVSINS</sequence>
<feature type="region of interest" description="Disordered" evidence="5">
    <location>
        <begin position="1131"/>
        <end position="1150"/>
    </location>
</feature>